<dbReference type="GO" id="GO:0016787">
    <property type="term" value="F:hydrolase activity"/>
    <property type="evidence" value="ECO:0007669"/>
    <property type="project" value="UniProtKB-KW"/>
</dbReference>
<name>A0A2N3XYF7_SACSN</name>
<sequence length="259" mass="27520">MSANSPVGAVFARRRRRTRNGGVCEAGPSGFAATKTTASSRVGGVDTTDNGVARTNGEHEFTTLASEDVYVGKILALRADEVGMPGGGHARREVVEHLGAVAVVALDEDDQVVLVYQYRYPVGRRLWELPAGLLDVAGEEPVRTAQRELAEEAGIAARDWSVLVDVATSPGFTDECVRVFLGTGLSDVDRPAAAGDEEADLVIRRFPLAEAVRMALAGEIVNGPGVAGLLAAHAVREGRVEPRPADAEWPDRPQRFAAR</sequence>
<dbReference type="Gene3D" id="3.90.79.10">
    <property type="entry name" value="Nucleoside Triphosphate Pyrophosphohydrolase"/>
    <property type="match status" value="1"/>
</dbReference>
<feature type="region of interest" description="Disordered" evidence="2">
    <location>
        <begin position="35"/>
        <end position="54"/>
    </location>
</feature>
<comment type="caution">
    <text evidence="4">The sequence shown here is derived from an EMBL/GenBank/DDBJ whole genome shotgun (WGS) entry which is preliminary data.</text>
</comment>
<dbReference type="InterPro" id="IPR000086">
    <property type="entry name" value="NUDIX_hydrolase_dom"/>
</dbReference>
<evidence type="ECO:0000313" key="4">
    <source>
        <dbReference type="EMBL" id="PKW15682.1"/>
    </source>
</evidence>
<dbReference type="AlphaFoldDB" id="A0A2N3XYF7"/>
<gene>
    <name evidence="4" type="ORF">A8926_3430</name>
</gene>
<dbReference type="CDD" id="cd24158">
    <property type="entry name" value="NUDIX_ADPRase_Rv1700"/>
    <property type="match status" value="1"/>
</dbReference>
<reference evidence="4" key="1">
    <citation type="submission" date="2017-12" db="EMBL/GenBank/DDBJ databases">
        <title>Sequencing the genomes of 1000 Actinobacteria strains.</title>
        <authorList>
            <person name="Klenk H.-P."/>
        </authorList>
    </citation>
    <scope>NUCLEOTIDE SEQUENCE [LARGE SCALE GENOMIC DNA]</scope>
    <source>
        <strain evidence="4">DSM 44228</strain>
    </source>
</reference>
<dbReference type="PANTHER" id="PTHR11839:SF31">
    <property type="entry name" value="ADP-RIBOSE PYROPHOSPHATASE"/>
    <property type="match status" value="1"/>
</dbReference>
<dbReference type="InterPro" id="IPR015797">
    <property type="entry name" value="NUDIX_hydrolase-like_dom_sf"/>
</dbReference>
<dbReference type="Pfam" id="PF00293">
    <property type="entry name" value="NUDIX"/>
    <property type="match status" value="1"/>
</dbReference>
<feature type="region of interest" description="Disordered" evidence="2">
    <location>
        <begin position="240"/>
        <end position="259"/>
    </location>
</feature>
<dbReference type="PROSITE" id="PS51462">
    <property type="entry name" value="NUDIX"/>
    <property type="match status" value="1"/>
</dbReference>
<accession>A0A2N3XYF7</accession>
<dbReference type="EMBL" id="PJNB01000001">
    <property type="protein sequence ID" value="PKW15682.1"/>
    <property type="molecule type" value="Genomic_DNA"/>
</dbReference>
<organism evidence="4 5">
    <name type="scientific">Saccharopolyspora spinosa</name>
    <dbReference type="NCBI Taxonomy" id="60894"/>
    <lineage>
        <taxon>Bacteria</taxon>
        <taxon>Bacillati</taxon>
        <taxon>Actinomycetota</taxon>
        <taxon>Actinomycetes</taxon>
        <taxon>Pseudonocardiales</taxon>
        <taxon>Pseudonocardiaceae</taxon>
        <taxon>Saccharopolyspora</taxon>
    </lineage>
</organism>
<dbReference type="PANTHER" id="PTHR11839">
    <property type="entry name" value="UDP/ADP-SUGAR PYROPHOSPHATASE"/>
    <property type="match status" value="1"/>
</dbReference>
<dbReference type="Proteomes" id="UP000233786">
    <property type="component" value="Unassembled WGS sequence"/>
</dbReference>
<evidence type="ECO:0000256" key="1">
    <source>
        <dbReference type="ARBA" id="ARBA00022801"/>
    </source>
</evidence>
<feature type="domain" description="Nudix hydrolase" evidence="3">
    <location>
        <begin position="95"/>
        <end position="228"/>
    </location>
</feature>
<evidence type="ECO:0000313" key="5">
    <source>
        <dbReference type="Proteomes" id="UP000233786"/>
    </source>
</evidence>
<proteinExistence type="predicted"/>
<keyword evidence="5" id="KW-1185">Reference proteome</keyword>
<evidence type="ECO:0000259" key="3">
    <source>
        <dbReference type="PROSITE" id="PS51462"/>
    </source>
</evidence>
<dbReference type="STRING" id="994479.GCA_000194155_03788"/>
<dbReference type="GO" id="GO:0005829">
    <property type="term" value="C:cytosol"/>
    <property type="evidence" value="ECO:0007669"/>
    <property type="project" value="TreeGrafter"/>
</dbReference>
<dbReference type="OrthoDB" id="9806150at2"/>
<protein>
    <submittedName>
        <fullName evidence="4">ADP-ribose pyrophosphatase</fullName>
    </submittedName>
</protein>
<dbReference type="GO" id="GO:0006753">
    <property type="term" value="P:nucleoside phosphate metabolic process"/>
    <property type="evidence" value="ECO:0007669"/>
    <property type="project" value="TreeGrafter"/>
</dbReference>
<dbReference type="SUPFAM" id="SSF55811">
    <property type="entry name" value="Nudix"/>
    <property type="match status" value="1"/>
</dbReference>
<evidence type="ECO:0000256" key="2">
    <source>
        <dbReference type="SAM" id="MobiDB-lite"/>
    </source>
</evidence>
<keyword evidence="1" id="KW-0378">Hydrolase</keyword>
<dbReference type="GO" id="GO:0019693">
    <property type="term" value="P:ribose phosphate metabolic process"/>
    <property type="evidence" value="ECO:0007669"/>
    <property type="project" value="TreeGrafter"/>
</dbReference>